<protein>
    <recommendedName>
        <fullName evidence="3">DUF1573 domain-containing protein</fullName>
    </recommendedName>
</protein>
<dbReference type="InterPro" id="IPR011467">
    <property type="entry name" value="DUF1573"/>
</dbReference>
<gene>
    <name evidence="2" type="ORF">NT6N_25530</name>
</gene>
<dbReference type="AlphaFoldDB" id="A0AAT9FNI5"/>
<evidence type="ECO:0008006" key="3">
    <source>
        <dbReference type="Google" id="ProtNLM"/>
    </source>
</evidence>
<name>A0AAT9FNI5_9BACT</name>
<keyword evidence="1" id="KW-0732">Signal</keyword>
<dbReference type="EMBL" id="AP026866">
    <property type="protein sequence ID" value="BDS07513.1"/>
    <property type="molecule type" value="Genomic_DNA"/>
</dbReference>
<proteinExistence type="predicted"/>
<accession>A0AAT9FNI5</accession>
<feature type="signal peptide" evidence="1">
    <location>
        <begin position="1"/>
        <end position="24"/>
    </location>
</feature>
<feature type="chain" id="PRO_5043938886" description="DUF1573 domain-containing protein" evidence="1">
    <location>
        <begin position="25"/>
        <end position="230"/>
    </location>
</feature>
<organism evidence="2">
    <name type="scientific">Oceaniferula spumae</name>
    <dbReference type="NCBI Taxonomy" id="2979115"/>
    <lineage>
        <taxon>Bacteria</taxon>
        <taxon>Pseudomonadati</taxon>
        <taxon>Verrucomicrobiota</taxon>
        <taxon>Verrucomicrobiia</taxon>
        <taxon>Verrucomicrobiales</taxon>
        <taxon>Verrucomicrobiaceae</taxon>
        <taxon>Oceaniferula</taxon>
    </lineage>
</organism>
<dbReference type="KEGG" id="osu:NT6N_25530"/>
<evidence type="ECO:0000256" key="1">
    <source>
        <dbReference type="SAM" id="SignalP"/>
    </source>
</evidence>
<sequence length="230" mass="25812">MFHCFTRILPCLLLTVLAPLQVQAANGLTFASNRVDVTAKPDALKLTVPYTFENTSKRTITISRWDSACSCLSARIQDGKMAYKPGEKGKILIDFELGSFSGTQVKTVMLWTEDDSAERPSTVLTVAIKIPVLFDITPKTIFWDQGGEKETKSFKLKVNHDKPIRILNHSGTNAAFPYTIKTIRDGWEYELVVTPSDVSTPAFGMIKLTTDSAIKRYQRQQAFVCVRRKK</sequence>
<evidence type="ECO:0000313" key="2">
    <source>
        <dbReference type="EMBL" id="BDS07513.1"/>
    </source>
</evidence>
<dbReference type="Pfam" id="PF07610">
    <property type="entry name" value="DUF1573"/>
    <property type="match status" value="1"/>
</dbReference>
<reference evidence="2" key="1">
    <citation type="submission" date="2024-07" db="EMBL/GenBank/DDBJ databases">
        <title>Complete genome sequence of Verrucomicrobiaceae bacterium NT6N.</title>
        <authorList>
            <person name="Huang C."/>
            <person name="Takami H."/>
            <person name="Hamasaki K."/>
        </authorList>
    </citation>
    <scope>NUCLEOTIDE SEQUENCE</scope>
    <source>
        <strain evidence="2">NT6N</strain>
    </source>
</reference>